<sequence>MSLENISISNIETSILRDIFSSSLQSKKESNMRARLLFELGSHLSTLESMSLNLLWCIVLGSEETAESCCLIGNTLCYTGNEVNMTKMAKVLREKSWESEEFRAGRETTKTQKVIVYMKNLGWGTYSQHLHSLLAKTIRIQVIPF</sequence>
<dbReference type="Proteomes" id="UP000034705">
    <property type="component" value="Unassembled WGS sequence"/>
</dbReference>
<evidence type="ECO:0000313" key="2">
    <source>
        <dbReference type="Proteomes" id="UP000034705"/>
    </source>
</evidence>
<gene>
    <name evidence="1" type="ORF">UX45_C0018G0019</name>
</gene>
<name>A0A0G1PI67_9BACT</name>
<dbReference type="AlphaFoldDB" id="A0A0G1PI67"/>
<accession>A0A0G1PI67</accession>
<proteinExistence type="predicted"/>
<organism evidence="1 2">
    <name type="scientific">Candidatus Uhrbacteria bacterium GW2011_GWF2_46_218</name>
    <dbReference type="NCBI Taxonomy" id="1619001"/>
    <lineage>
        <taxon>Bacteria</taxon>
        <taxon>Candidatus Uhriibacteriota</taxon>
    </lineage>
</organism>
<evidence type="ECO:0000313" key="1">
    <source>
        <dbReference type="EMBL" id="KKU32392.1"/>
    </source>
</evidence>
<reference evidence="1 2" key="1">
    <citation type="journal article" date="2015" name="Nature">
        <title>rRNA introns, odd ribosomes, and small enigmatic genomes across a large radiation of phyla.</title>
        <authorList>
            <person name="Brown C.T."/>
            <person name="Hug L.A."/>
            <person name="Thomas B.C."/>
            <person name="Sharon I."/>
            <person name="Castelle C.J."/>
            <person name="Singh A."/>
            <person name="Wilkins M.J."/>
            <person name="Williams K.H."/>
            <person name="Banfield J.F."/>
        </authorList>
    </citation>
    <scope>NUCLEOTIDE SEQUENCE [LARGE SCALE GENOMIC DNA]</scope>
</reference>
<comment type="caution">
    <text evidence="1">The sequence shown here is derived from an EMBL/GenBank/DDBJ whole genome shotgun (WGS) entry which is preliminary data.</text>
</comment>
<protein>
    <submittedName>
        <fullName evidence="1">Uncharacterized protein</fullName>
    </submittedName>
</protein>
<dbReference type="EMBL" id="LCMG01000018">
    <property type="protein sequence ID" value="KKU32392.1"/>
    <property type="molecule type" value="Genomic_DNA"/>
</dbReference>